<dbReference type="EMBL" id="JANPWB010000007">
    <property type="protein sequence ID" value="KAJ1173522.1"/>
    <property type="molecule type" value="Genomic_DNA"/>
</dbReference>
<keyword evidence="3" id="KW-1185">Reference proteome</keyword>
<dbReference type="Proteomes" id="UP001066276">
    <property type="component" value="Chromosome 4_1"/>
</dbReference>
<name>A0AAV7TCD3_PLEWA</name>
<dbReference type="AlphaFoldDB" id="A0AAV7TCD3"/>
<keyword evidence="1" id="KW-0732">Signal</keyword>
<proteinExistence type="predicted"/>
<evidence type="ECO:0000313" key="2">
    <source>
        <dbReference type="EMBL" id="KAJ1173522.1"/>
    </source>
</evidence>
<organism evidence="2 3">
    <name type="scientific">Pleurodeles waltl</name>
    <name type="common">Iberian ribbed newt</name>
    <dbReference type="NCBI Taxonomy" id="8319"/>
    <lineage>
        <taxon>Eukaryota</taxon>
        <taxon>Metazoa</taxon>
        <taxon>Chordata</taxon>
        <taxon>Craniata</taxon>
        <taxon>Vertebrata</taxon>
        <taxon>Euteleostomi</taxon>
        <taxon>Amphibia</taxon>
        <taxon>Batrachia</taxon>
        <taxon>Caudata</taxon>
        <taxon>Salamandroidea</taxon>
        <taxon>Salamandridae</taxon>
        <taxon>Pleurodelinae</taxon>
        <taxon>Pleurodeles</taxon>
    </lineage>
</organism>
<gene>
    <name evidence="2" type="ORF">NDU88_005354</name>
</gene>
<feature type="chain" id="PRO_5043653171" description="Secreted protein" evidence="1">
    <location>
        <begin position="24"/>
        <end position="77"/>
    </location>
</feature>
<evidence type="ECO:0000313" key="3">
    <source>
        <dbReference type="Proteomes" id="UP001066276"/>
    </source>
</evidence>
<accession>A0AAV7TCD3</accession>
<comment type="caution">
    <text evidence="2">The sequence shown here is derived from an EMBL/GenBank/DDBJ whole genome shotgun (WGS) entry which is preliminary data.</text>
</comment>
<evidence type="ECO:0000256" key="1">
    <source>
        <dbReference type="SAM" id="SignalP"/>
    </source>
</evidence>
<evidence type="ECO:0008006" key="4">
    <source>
        <dbReference type="Google" id="ProtNLM"/>
    </source>
</evidence>
<sequence>MLVRVKLHLILLMLLAGRTDCTADSTDTAAAGTGAADGAAVARPVPLELLLFLRESPFSYSAPSLQAVGLGGGKLSR</sequence>
<reference evidence="2" key="1">
    <citation type="journal article" date="2022" name="bioRxiv">
        <title>Sequencing and chromosome-scale assembly of the giantPleurodeles waltlgenome.</title>
        <authorList>
            <person name="Brown T."/>
            <person name="Elewa A."/>
            <person name="Iarovenko S."/>
            <person name="Subramanian E."/>
            <person name="Araus A.J."/>
            <person name="Petzold A."/>
            <person name="Susuki M."/>
            <person name="Suzuki K.-i.T."/>
            <person name="Hayashi T."/>
            <person name="Toyoda A."/>
            <person name="Oliveira C."/>
            <person name="Osipova E."/>
            <person name="Leigh N.D."/>
            <person name="Simon A."/>
            <person name="Yun M.H."/>
        </authorList>
    </citation>
    <scope>NUCLEOTIDE SEQUENCE</scope>
    <source>
        <strain evidence="2">20211129_DDA</strain>
        <tissue evidence="2">Liver</tissue>
    </source>
</reference>
<protein>
    <recommendedName>
        <fullName evidence="4">Secreted protein</fullName>
    </recommendedName>
</protein>
<feature type="signal peptide" evidence="1">
    <location>
        <begin position="1"/>
        <end position="23"/>
    </location>
</feature>